<dbReference type="InterPro" id="IPR036028">
    <property type="entry name" value="SH3-like_dom_sf"/>
</dbReference>
<dbReference type="InterPro" id="IPR035797">
    <property type="entry name" value="ARHGEF16/ARHGEF26_SH3"/>
</dbReference>
<dbReference type="SUPFAM" id="SSF50044">
    <property type="entry name" value="SH3-domain"/>
    <property type="match status" value="1"/>
</dbReference>
<reference evidence="7" key="1">
    <citation type="submission" date="2021-05" db="EMBL/GenBank/DDBJ databases">
        <authorList>
            <person name="Tigano A."/>
        </authorList>
    </citation>
    <scope>NUCLEOTIDE SEQUENCE</scope>
</reference>
<organism evidence="7 8">
    <name type="scientific">Menidia menidia</name>
    <name type="common">Atlantic silverside</name>
    <dbReference type="NCBI Taxonomy" id="238744"/>
    <lineage>
        <taxon>Eukaryota</taxon>
        <taxon>Metazoa</taxon>
        <taxon>Chordata</taxon>
        <taxon>Craniata</taxon>
        <taxon>Vertebrata</taxon>
        <taxon>Euteleostomi</taxon>
        <taxon>Actinopterygii</taxon>
        <taxon>Neopterygii</taxon>
        <taxon>Teleostei</taxon>
        <taxon>Neoteleostei</taxon>
        <taxon>Acanthomorphata</taxon>
        <taxon>Ovalentaria</taxon>
        <taxon>Atherinomorphae</taxon>
        <taxon>Atheriniformes</taxon>
        <taxon>Atherinopsidae</taxon>
        <taxon>Menidiinae</taxon>
        <taxon>Menidia</taxon>
    </lineage>
</organism>
<proteinExistence type="predicted"/>
<dbReference type="PROSITE" id="PS50010">
    <property type="entry name" value="DH_2"/>
    <property type="match status" value="1"/>
</dbReference>
<dbReference type="SUPFAM" id="SSF50729">
    <property type="entry name" value="PH domain-like"/>
    <property type="match status" value="1"/>
</dbReference>
<dbReference type="CDD" id="cd00160">
    <property type="entry name" value="RhoGEF"/>
    <property type="match status" value="1"/>
</dbReference>
<evidence type="ECO:0000313" key="8">
    <source>
        <dbReference type="Proteomes" id="UP000677803"/>
    </source>
</evidence>
<dbReference type="Proteomes" id="UP000677803">
    <property type="component" value="Unassembled WGS sequence"/>
</dbReference>
<dbReference type="SMART" id="SM00326">
    <property type="entry name" value="SH3"/>
    <property type="match status" value="1"/>
</dbReference>
<evidence type="ECO:0000313" key="7">
    <source>
        <dbReference type="EMBL" id="CAG6021249.1"/>
    </source>
</evidence>
<name>A0A8S4C2K0_9TELE</name>
<dbReference type="SUPFAM" id="SSF48065">
    <property type="entry name" value="DBL homology domain (DH-domain)"/>
    <property type="match status" value="1"/>
</dbReference>
<dbReference type="AlphaFoldDB" id="A0A8S4C2K0"/>
<dbReference type="EMBL" id="CAJRST010041110">
    <property type="protein sequence ID" value="CAG6021249.1"/>
    <property type="molecule type" value="Genomic_DNA"/>
</dbReference>
<dbReference type="Pfam" id="PF00621">
    <property type="entry name" value="RhoGEF"/>
    <property type="match status" value="1"/>
</dbReference>
<evidence type="ECO:0000256" key="1">
    <source>
        <dbReference type="ARBA" id="ARBA00022443"/>
    </source>
</evidence>
<dbReference type="PANTHER" id="PTHR12845:SF3">
    <property type="entry name" value="RHO GUANINE NUCLEOTIDE EXCHANGE FACTOR 16"/>
    <property type="match status" value="1"/>
</dbReference>
<keyword evidence="1 2" id="KW-0728">SH3 domain</keyword>
<dbReference type="Pfam" id="PF00018">
    <property type="entry name" value="SH3_1"/>
    <property type="match status" value="1"/>
</dbReference>
<keyword evidence="8" id="KW-1185">Reference proteome</keyword>
<evidence type="ECO:0000259" key="4">
    <source>
        <dbReference type="PROSITE" id="PS50002"/>
    </source>
</evidence>
<dbReference type="Gene3D" id="2.30.29.30">
    <property type="entry name" value="Pleckstrin-homology domain (PH domain)/Phosphotyrosine-binding domain (PTB)"/>
    <property type="match status" value="1"/>
</dbReference>
<dbReference type="InterPro" id="IPR047270">
    <property type="entry name" value="PH_ephexin"/>
</dbReference>
<dbReference type="Gene3D" id="1.20.900.10">
    <property type="entry name" value="Dbl homology (DH) domain"/>
    <property type="match status" value="1"/>
</dbReference>
<evidence type="ECO:0000256" key="2">
    <source>
        <dbReference type="PROSITE-ProRule" id="PRU00192"/>
    </source>
</evidence>
<evidence type="ECO:0000259" key="6">
    <source>
        <dbReference type="PROSITE" id="PS50010"/>
    </source>
</evidence>
<dbReference type="PANTHER" id="PTHR12845">
    <property type="entry name" value="GUANINE NUCLEOTIDE EXCHANGE FACTOR"/>
    <property type="match status" value="1"/>
</dbReference>
<dbReference type="SMART" id="SM00233">
    <property type="entry name" value="PH"/>
    <property type="match status" value="1"/>
</dbReference>
<dbReference type="InterPro" id="IPR001849">
    <property type="entry name" value="PH_domain"/>
</dbReference>
<accession>A0A8S4C2K0</accession>
<dbReference type="SMART" id="SM00325">
    <property type="entry name" value="RhoGEF"/>
    <property type="match status" value="1"/>
</dbReference>
<feature type="region of interest" description="Disordered" evidence="3">
    <location>
        <begin position="1"/>
        <end position="65"/>
    </location>
</feature>
<dbReference type="CDD" id="cd01221">
    <property type="entry name" value="PH_ephexin"/>
    <property type="match status" value="1"/>
</dbReference>
<comment type="caution">
    <text evidence="7">The sequence shown here is derived from an EMBL/GenBank/DDBJ whole genome shotgun (WGS) entry which is preliminary data.</text>
</comment>
<dbReference type="InterPro" id="IPR000219">
    <property type="entry name" value="DH_dom"/>
</dbReference>
<feature type="domain" description="SH3" evidence="4">
    <location>
        <begin position="634"/>
        <end position="694"/>
    </location>
</feature>
<dbReference type="GO" id="GO:0005085">
    <property type="term" value="F:guanyl-nucleotide exchange factor activity"/>
    <property type="evidence" value="ECO:0007669"/>
    <property type="project" value="InterPro"/>
</dbReference>
<feature type="compositionally biased region" description="Low complexity" evidence="3">
    <location>
        <begin position="37"/>
        <end position="49"/>
    </location>
</feature>
<feature type="domain" description="PH" evidence="5">
    <location>
        <begin position="468"/>
        <end position="627"/>
    </location>
</feature>
<dbReference type="Gene3D" id="2.30.30.40">
    <property type="entry name" value="SH3 Domains"/>
    <property type="match status" value="1"/>
</dbReference>
<dbReference type="PROSITE" id="PS50003">
    <property type="entry name" value="PH_DOMAIN"/>
    <property type="match status" value="1"/>
</dbReference>
<dbReference type="OrthoDB" id="27593at2759"/>
<sequence length="714" mass="79777">MSQSESDSCPAGLTPPLLESQFSTELHIYEPGDEDYPPAQAETPQTPQEDAPTPPGSVPDGAGVAQRAVWTTRHQLAPKTSSGRHHHAKNRHHTTVVTFPVGLEKAVGGSRGRHSAQGPDVSWEDYDSDGDGFALRRNRRNKSYRAAVTSLDIEALGAAARAAPALLKPVKEGRASSPGPARSPGRKRTLGRKRNQRGSFKNATPCLYQEIRERGLHSTNQDELLEDFVVVEPAVEDQGIVVKSYRPAQLTWSQLPQVKDTDILSRITPQERKRQEAIFEIITSEHSYLHSLGILKKNLPSSLFLPHSFFEDLEQRHNENPVIREISDIVQNHSSHHFDPYIVYCSNETFQQRTLQALLNNNAAFKETLKKIEASGECGGLPMLSFLILPMQRVTRLPLLLDTICQKTPANTAEYFAAVWALNAMSKLVTSCNDGARRMERTEQMYTIQKQMDFGKIKPFPLVSASRWIKKRGELAISAEELSIWRAFSNKSYYLFLFNDVLIVTRKKREKANKVGSEEKSCAGVILTSAKSTAWPGSAGGKEPFVCVRSEESFVVLDYDMLENVQVEVGEDAEGRMSPPAKNSTGHLSFKLRMSKNSEGRSEQLSLVAASRVDRARWIVALTEHKQMGVTCTDGLPQYEATKAYMPKEPDELGLRQAELVIVLQKEEAWCYGERMRDGGRGWFPASCATEITNPTAMESNVQRMKRLRKETNV</sequence>
<dbReference type="InterPro" id="IPR011993">
    <property type="entry name" value="PH-like_dom_sf"/>
</dbReference>
<evidence type="ECO:0000256" key="3">
    <source>
        <dbReference type="SAM" id="MobiDB-lite"/>
    </source>
</evidence>
<feature type="region of interest" description="Disordered" evidence="3">
    <location>
        <begin position="169"/>
        <end position="203"/>
    </location>
</feature>
<feature type="domain" description="DH" evidence="6">
    <location>
        <begin position="273"/>
        <end position="435"/>
    </location>
</feature>
<dbReference type="InterPro" id="IPR035899">
    <property type="entry name" value="DBL_dom_sf"/>
</dbReference>
<protein>
    <submittedName>
        <fullName evidence="7">(Atlantic silverside) hypothetical protein</fullName>
    </submittedName>
</protein>
<feature type="compositionally biased region" description="Basic residues" evidence="3">
    <location>
        <begin position="184"/>
        <end position="196"/>
    </location>
</feature>
<dbReference type="InterPro" id="IPR001452">
    <property type="entry name" value="SH3_domain"/>
</dbReference>
<evidence type="ECO:0000259" key="5">
    <source>
        <dbReference type="PROSITE" id="PS50003"/>
    </source>
</evidence>
<dbReference type="InterPro" id="IPR047271">
    <property type="entry name" value="Ephexin-like"/>
</dbReference>
<gene>
    <name evidence="7" type="ORF">MMEN_LOCUS21464</name>
</gene>
<dbReference type="CDD" id="cd11938">
    <property type="entry name" value="SH3_ARHGEF16_26"/>
    <property type="match status" value="1"/>
</dbReference>
<dbReference type="PROSITE" id="PS50002">
    <property type="entry name" value="SH3"/>
    <property type="match status" value="1"/>
</dbReference>